<dbReference type="Gene3D" id="2.30.38.10">
    <property type="entry name" value="Luciferase, Domain 3"/>
    <property type="match status" value="2"/>
</dbReference>
<dbReference type="GO" id="GO:0043041">
    <property type="term" value="P:amino acid activation for nonribosomal peptide biosynthetic process"/>
    <property type="evidence" value="ECO:0007669"/>
    <property type="project" value="TreeGrafter"/>
</dbReference>
<dbReference type="SUPFAM" id="SSF56801">
    <property type="entry name" value="Acetyl-CoA synthetase-like"/>
    <property type="match status" value="2"/>
</dbReference>
<dbReference type="GO" id="GO:0008610">
    <property type="term" value="P:lipid biosynthetic process"/>
    <property type="evidence" value="ECO:0007669"/>
    <property type="project" value="UniProtKB-ARBA"/>
</dbReference>
<dbReference type="GO" id="GO:0005737">
    <property type="term" value="C:cytoplasm"/>
    <property type="evidence" value="ECO:0007669"/>
    <property type="project" value="TreeGrafter"/>
</dbReference>
<name>A0A4U2YEX7_9BACL</name>
<dbReference type="SUPFAM" id="SSF47336">
    <property type="entry name" value="ACP-like"/>
    <property type="match status" value="2"/>
</dbReference>
<dbReference type="CDD" id="cd19531">
    <property type="entry name" value="LCL_NRPS-like"/>
    <property type="match status" value="1"/>
</dbReference>
<dbReference type="PANTHER" id="PTHR45527">
    <property type="entry name" value="NONRIBOSOMAL PEPTIDE SYNTHETASE"/>
    <property type="match status" value="1"/>
</dbReference>
<dbReference type="SUPFAM" id="SSF52777">
    <property type="entry name" value="CoA-dependent acyltransferases"/>
    <property type="match status" value="6"/>
</dbReference>
<comment type="similarity">
    <text evidence="2">Belongs to the ATP-dependent AMP-binding enzyme family.</text>
</comment>
<proteinExistence type="inferred from homology"/>
<dbReference type="Pfam" id="PF00550">
    <property type="entry name" value="PP-binding"/>
    <property type="match status" value="2"/>
</dbReference>
<dbReference type="CDD" id="cd05930">
    <property type="entry name" value="A_NRPS"/>
    <property type="match status" value="1"/>
</dbReference>
<dbReference type="OrthoDB" id="9765680at2"/>
<evidence type="ECO:0000256" key="2">
    <source>
        <dbReference type="ARBA" id="ARBA00006432"/>
    </source>
</evidence>
<keyword evidence="11" id="KW-1185">Reference proteome</keyword>
<evidence type="ECO:0000256" key="7">
    <source>
        <dbReference type="ARBA" id="ARBA00023194"/>
    </source>
</evidence>
<dbReference type="SMART" id="SM00823">
    <property type="entry name" value="PKS_PP"/>
    <property type="match status" value="2"/>
</dbReference>
<dbReference type="RefSeq" id="WP_137032269.1">
    <property type="nucleotide sequence ID" value="NZ_SZNK01000001.1"/>
</dbReference>
<keyword evidence="5" id="KW-0436">Ligase</keyword>
<dbReference type="FunFam" id="2.30.38.10:FF:000001">
    <property type="entry name" value="Non-ribosomal peptide synthetase PvdI"/>
    <property type="match status" value="1"/>
</dbReference>
<dbReference type="FunFam" id="1.10.1200.10:FF:000005">
    <property type="entry name" value="Nonribosomal peptide synthetase 1"/>
    <property type="match status" value="2"/>
</dbReference>
<feature type="domain" description="Carrier" evidence="9">
    <location>
        <begin position="2036"/>
        <end position="2110"/>
    </location>
</feature>
<dbReference type="Gene3D" id="3.30.300.30">
    <property type="match status" value="2"/>
</dbReference>
<dbReference type="InterPro" id="IPR036736">
    <property type="entry name" value="ACP-like_sf"/>
</dbReference>
<dbReference type="CDD" id="cd19534">
    <property type="entry name" value="E_NRPS"/>
    <property type="match status" value="1"/>
</dbReference>
<dbReference type="Pfam" id="PF00501">
    <property type="entry name" value="AMP-binding"/>
    <property type="match status" value="2"/>
</dbReference>
<gene>
    <name evidence="10" type="ORF">E8L90_26725</name>
</gene>
<dbReference type="Gene3D" id="1.10.1200.10">
    <property type="entry name" value="ACP-like"/>
    <property type="match status" value="2"/>
</dbReference>
<dbReference type="GO" id="GO:0044550">
    <property type="term" value="P:secondary metabolite biosynthetic process"/>
    <property type="evidence" value="ECO:0007669"/>
    <property type="project" value="UniProtKB-ARBA"/>
</dbReference>
<dbReference type="InterPro" id="IPR023213">
    <property type="entry name" value="CAT-like_dom_sf"/>
</dbReference>
<dbReference type="InterPro" id="IPR010071">
    <property type="entry name" value="AA_adenyl_dom"/>
</dbReference>
<dbReference type="FunFam" id="3.40.50.12780:FF:000012">
    <property type="entry name" value="Non-ribosomal peptide synthetase"/>
    <property type="match status" value="1"/>
</dbReference>
<dbReference type="InterPro" id="IPR009081">
    <property type="entry name" value="PP-bd_ACP"/>
</dbReference>
<dbReference type="SUPFAM" id="SSF56601">
    <property type="entry name" value="beta-lactamase/transpeptidase-like"/>
    <property type="match status" value="1"/>
</dbReference>
<evidence type="ECO:0000256" key="6">
    <source>
        <dbReference type="ARBA" id="ARBA00022737"/>
    </source>
</evidence>
<evidence type="ECO:0000313" key="10">
    <source>
        <dbReference type="EMBL" id="TKI58702.1"/>
    </source>
</evidence>
<organism evidence="10 11">
    <name type="scientific">Brevibacillus antibioticus</name>
    <dbReference type="NCBI Taxonomy" id="2570228"/>
    <lineage>
        <taxon>Bacteria</taxon>
        <taxon>Bacillati</taxon>
        <taxon>Bacillota</taxon>
        <taxon>Bacilli</taxon>
        <taxon>Bacillales</taxon>
        <taxon>Paenibacillaceae</taxon>
        <taxon>Brevibacillus</taxon>
    </lineage>
</organism>
<dbReference type="PROSITE" id="PS00012">
    <property type="entry name" value="PHOSPHOPANTETHEINE"/>
    <property type="match status" value="1"/>
</dbReference>
<accession>A0A4U2YEX7</accession>
<dbReference type="Gene3D" id="3.30.559.10">
    <property type="entry name" value="Chloramphenicol acetyltransferase-like domain"/>
    <property type="match status" value="3"/>
</dbReference>
<dbReference type="GO" id="GO:0016874">
    <property type="term" value="F:ligase activity"/>
    <property type="evidence" value="ECO:0007669"/>
    <property type="project" value="UniProtKB-KW"/>
</dbReference>
<dbReference type="PROSITE" id="PS00455">
    <property type="entry name" value="AMP_BINDING"/>
    <property type="match status" value="2"/>
</dbReference>
<dbReference type="EMBL" id="SZNK01000001">
    <property type="protein sequence ID" value="TKI58702.1"/>
    <property type="molecule type" value="Genomic_DNA"/>
</dbReference>
<dbReference type="InterPro" id="IPR025110">
    <property type="entry name" value="AMP-bd_C"/>
</dbReference>
<dbReference type="InterPro" id="IPR012338">
    <property type="entry name" value="Beta-lactam/transpept-like"/>
</dbReference>
<dbReference type="InterPro" id="IPR045851">
    <property type="entry name" value="AMP-bd_C_sf"/>
</dbReference>
<dbReference type="GO" id="GO:0031177">
    <property type="term" value="F:phosphopantetheine binding"/>
    <property type="evidence" value="ECO:0007669"/>
    <property type="project" value="InterPro"/>
</dbReference>
<dbReference type="InterPro" id="IPR020806">
    <property type="entry name" value="PKS_PP-bd"/>
</dbReference>
<dbReference type="NCBIfam" id="TIGR01733">
    <property type="entry name" value="AA-adenyl-dom"/>
    <property type="match status" value="2"/>
</dbReference>
<dbReference type="PROSITE" id="PS50075">
    <property type="entry name" value="CARRIER"/>
    <property type="match status" value="2"/>
</dbReference>
<dbReference type="InterPro" id="IPR001242">
    <property type="entry name" value="Condensation_dom"/>
</dbReference>
<evidence type="ECO:0000256" key="1">
    <source>
        <dbReference type="ARBA" id="ARBA00001957"/>
    </source>
</evidence>
<dbReference type="NCBIfam" id="NF003417">
    <property type="entry name" value="PRK04813.1"/>
    <property type="match status" value="2"/>
</dbReference>
<dbReference type="FunFam" id="3.30.559.10:FF:000012">
    <property type="entry name" value="Non-ribosomal peptide synthetase"/>
    <property type="match status" value="1"/>
</dbReference>
<dbReference type="Gene3D" id="3.40.710.10">
    <property type="entry name" value="DD-peptidase/beta-lactamase superfamily"/>
    <property type="match status" value="1"/>
</dbReference>
<dbReference type="NCBIfam" id="TIGR01720">
    <property type="entry name" value="NRPS-para261"/>
    <property type="match status" value="1"/>
</dbReference>
<sequence>MKHLTKENVLEVIELSMVQKQLLRPDKVTSMRYLIEHSLELGRVQETWKELVSETPVMRTVFRQLKNKHVQVVLKELPIPIDWHDVRELTPEQQEEVYLFTLTSHQEPISYEEGPLIRVSILQMDANQSVLIWTHHALCMDDASRELLVAEWLKRVRGTQPSVDQRASFKEYVAWESSQDGSKVKSFWTDQFQGYESETVFYPVQGAQKEASHLISCNAVLSEALTTSIRSMAFEQRVSIEAIFQAAWLLLENMYSGEDKLVIGVTVSGRPEAWKESNNIVGPLAHSLPVFQTVHANQKVRDVVKDVQESWEQLQQHEMATLDMVRNYAGVREADPIYGTTLTILNGAEDYQESAMLYRGGLQTVEIVVTVGQLMKIQIFHENASSTSDLERLQSHYIHMLEQICREADRSISDLNIVTDEEQEIMTKVMGNFAKSNRSMEQFAHQIIEEQVKRNPDAIAAIDQKQSITYGELNEGSNRLAHWLRRQGFGRNDLACLFAERSIDMLIGILAVLKAGGAYVPLDTAHPDQRLLTILDNSKAKVLLTEARFQARSMALADTLEHNPVVFCLNKGDGTSPDISSLQASDTSNPEIIHAHADLANVFFTSGSTGMPKGAMIEHSGMLNHLYAKMDVLALNSDSIVVQNASHCFDISVWQFLAPLMAGGKLVIYDNETATDPDALLQALNRDGVTVIQMVPAMIEALHNAARTLPPEQHALPQLQYMISTGEGLPVTLCKKWQDLYPDVIVVNTYGATECSDDTMHEIIDRSYAHEDYPYVALGSSIANMKHYVLDKWMRPVPVGCVGEIYISGTGVGRGYLRDAERTELAYSENPFLQDRKERLYKTGDLGRYLSNGRLLFVTRADFQVKVRGHRIELGEIENALLRHTLVRQCVAVTREDEHGQNRMVCYVVMHEQQSEQELQAYLRTILPEYMIPERIVILDAMPLNRNGKVDKKALPATDVIQKKPEAFVAPRNDLERSLAAIWRTVLNVEDIGIDDDFFQLGGHSMKTIQVRLRMKREMGIEVTIKDLFEHRTIRELSSLFHTEEVLSTGELHTQHDRSTIPKATEQVYYPVSHAQRRLFFIQQLEPENTAYNMPTIYHITGPLKERILHQAFGLLVTRHEVLRTKFLLRDGHPVQQVLPGNDFTYAFVDLSKESEVSKQEVIDLVIQKETETSFDFDRDTLFRVKLYKAAEEKYVLLMNMHHMISDQWSWGIFLKDLGTIYESLHQGIEPELPELRIQYKDYAVWQNHSIHHEELGESEAYWLKTFEKELPVLDLPTDYQRQPVQTYFSAMESYRIPDKTFNRMREIAQQHDASMFMVILSTIGIWLSKLTNQQDIIIGTPEAGRNHMDIEQVIGFFINTLPLRLEVNQEQTFIEALHVWRQQALESYMHHAYPFDKLVEKINPERDVSRNPIFSFMFQYIEKVEEENKITGLEMTAVESYNSMTNFDLSLVCMDLENGAGLTVEYRTDLFKPETVQRMLRYLGNIIEQVANQPDIHFKHIELLSVEEKQAMVSAYKEVSFTNGDEHKTIIELFEEQTERTPDRIALAFEEQELSYSELNKRVNQLARTLVAEGVGANQLVGIIAERSIEMVVGVLAILKAGGAYVPIDPDYPEERIRYMLEHSGAEVLLLHQSVRHKVNADQKMIMLDDEESYHQENTNLGLPVQFDQLAYVIYTSGTTGTPKGVMIEHRQLHSLAQAWKQEYKLDEFPVRSLQWASFSFDVFTGDYMRCLLYGGKLVICPKDARVDLERLYHLMEKHEINLFDSTPVLVLPFMDYVYENGLNIDFMKILILGSDQCPLHAFHKLVDRYGSAMRILNCYGVTEATIDSTYYERVDQQDYKFLPIGKPLPGVKMYILDANLHVQPVGVPGELYIGGLGVGKGYFKQPDLTNEKFVPNPFCIGENMYKTGDMARWLPSGDIEFLGRLDNQVKIRGNRIELEEIEAELRKMGDIRDAVVIVRVDESGQKRLVAFYVATKTVESNVLRESLRKSLPAFMVPSHFVQLDEIPVTPNGKIDRKALVEINIVLQSEREYVEPQTDTEKTLVAVWQDVLHERKIGIMDHFFELGGDSIKSIQVSSQLAAMGYKMEIRDLFKYPTIAELSTKLKPLNRKIDQKDMEGVVPLTPIQHWLMQEHSQHLHHYNLSFVLYRKERFDEGMVRKVIDKLVQHHDALRMIFCETNTGYEAYNRGVDTSDDMYHLDIWDYQNMNESELEQAMDLKCSEIQSRLNIFDGPLMRLGLFQCSDSDHLLIAVHHLVVDGVSWRILIDDFKTAYGQLLRNEEIRLPLKSDSFQLWAQQLNEYANSERLEQEREYWNRIEERDTQSLPTDYDEQKPLRKTTRTKTVTMDQHQTEELLKQANRAYQTEIDELLLAAIGMAFKKWADIDRLALNMEGHGRESILPDLNINRTVGWFTSEYPVMVDVGNELNPSAIIPKIKKDVRRIPHKGIHYGVLKYLSAKSPNTTMKAQPEVSLNYLGQFDMDRKEKDDDIQLSTFSGGESMSLEQSRECKIDIECVVLNGSFHFMVAYSEAQYKKETIERLTACLKDSLREVIQHCMMKLRNSPDHEIAGEWVDFEAVIDGFFDSSTMDDLPGAIAVVVQHGQVKVKKAYGYANLSEKVPMRADETVVKVGSISKLVTVAAIMKLVEQGLIGWNEDVQQYLDVEIPRRVEGPLTVEHLLSYTTGFDSPDTGNDQSYNFGGRDSLTLREYIHRYMPTVIYKPGEQYGNENFAFMLAGYLVERVTGVSFDRYAREHFFAPLEMIDSSFLLQPELEAKMATGYDLENQAVPKYDFSPAISPDGSMLSTGHDIATFMLALLNGGAYGKETILEADSIDKMFSSKSVPHPNPNGTYTGYGFTVKFHPEYMHENVLAKAGEVIGFNSFMWLLPEKQMGVFVSTNKSQFNKIEFFDYFMKHYRPAEAIVM</sequence>
<dbReference type="Pfam" id="PF00144">
    <property type="entry name" value="Beta-lactamase"/>
    <property type="match status" value="1"/>
</dbReference>
<evidence type="ECO:0000259" key="9">
    <source>
        <dbReference type="PROSITE" id="PS50075"/>
    </source>
</evidence>
<keyword evidence="6" id="KW-0677">Repeat</keyword>
<dbReference type="FunFam" id="3.30.300.30:FF:000010">
    <property type="entry name" value="Enterobactin synthetase component F"/>
    <property type="match status" value="2"/>
</dbReference>
<dbReference type="InterPro" id="IPR000873">
    <property type="entry name" value="AMP-dep_synth/lig_dom"/>
</dbReference>
<reference evidence="10 11" key="1">
    <citation type="submission" date="2019-04" db="EMBL/GenBank/DDBJ databases">
        <title>Whole genome sequencing of Brevibacillus sp. TGS2-1.</title>
        <authorList>
            <person name="Choi A."/>
        </authorList>
    </citation>
    <scope>NUCLEOTIDE SEQUENCE [LARGE SCALE GENOMIC DNA]</scope>
    <source>
        <strain evidence="10 11">TGS2-1</strain>
    </source>
</reference>
<evidence type="ECO:0000256" key="8">
    <source>
        <dbReference type="ARBA" id="ARBA00023268"/>
    </source>
</evidence>
<dbReference type="GO" id="GO:0017000">
    <property type="term" value="P:antibiotic biosynthetic process"/>
    <property type="evidence" value="ECO:0007669"/>
    <property type="project" value="UniProtKB-KW"/>
</dbReference>
<comment type="caution">
    <text evidence="10">The sequence shown here is derived from an EMBL/GenBank/DDBJ whole genome shotgun (WGS) entry which is preliminary data.</text>
</comment>
<dbReference type="Pfam" id="PF13193">
    <property type="entry name" value="AMP-binding_C"/>
    <property type="match status" value="2"/>
</dbReference>
<dbReference type="PANTHER" id="PTHR45527:SF1">
    <property type="entry name" value="FATTY ACID SYNTHASE"/>
    <property type="match status" value="1"/>
</dbReference>
<keyword evidence="8" id="KW-0511">Multifunctional enzyme</keyword>
<dbReference type="InterPro" id="IPR006162">
    <property type="entry name" value="Ppantetheine_attach_site"/>
</dbReference>
<dbReference type="FunFam" id="3.40.50.980:FF:000001">
    <property type="entry name" value="Non-ribosomal peptide synthetase"/>
    <property type="match status" value="2"/>
</dbReference>
<dbReference type="Gene3D" id="3.40.50.980">
    <property type="match status" value="4"/>
</dbReference>
<evidence type="ECO:0000313" key="11">
    <source>
        <dbReference type="Proteomes" id="UP000307841"/>
    </source>
</evidence>
<evidence type="ECO:0000256" key="4">
    <source>
        <dbReference type="ARBA" id="ARBA00022553"/>
    </source>
</evidence>
<evidence type="ECO:0000256" key="3">
    <source>
        <dbReference type="ARBA" id="ARBA00022450"/>
    </source>
</evidence>
<feature type="domain" description="Carrier" evidence="9">
    <location>
        <begin position="970"/>
        <end position="1045"/>
    </location>
</feature>
<comment type="cofactor">
    <cofactor evidence="1">
        <name>pantetheine 4'-phosphate</name>
        <dbReference type="ChEBI" id="CHEBI:47942"/>
    </cofactor>
</comment>
<keyword evidence="4" id="KW-0597">Phosphoprotein</keyword>
<protein>
    <submittedName>
        <fullName evidence="10">Amino acid adenylation domain-containing protein</fullName>
    </submittedName>
</protein>
<evidence type="ECO:0000256" key="5">
    <source>
        <dbReference type="ARBA" id="ARBA00022598"/>
    </source>
</evidence>
<dbReference type="Gene3D" id="3.30.559.30">
    <property type="entry name" value="Nonribosomal peptide synthetase, condensation domain"/>
    <property type="match status" value="3"/>
</dbReference>
<dbReference type="InterPro" id="IPR001466">
    <property type="entry name" value="Beta-lactam-related"/>
</dbReference>
<dbReference type="InterPro" id="IPR010060">
    <property type="entry name" value="NRPS_synth"/>
</dbReference>
<keyword evidence="3" id="KW-0596">Phosphopantetheine</keyword>
<dbReference type="InterPro" id="IPR020845">
    <property type="entry name" value="AMP-binding_CS"/>
</dbReference>
<dbReference type="Proteomes" id="UP000307841">
    <property type="component" value="Unassembled WGS sequence"/>
</dbReference>
<keyword evidence="7" id="KW-0045">Antibiotic biosynthesis</keyword>
<dbReference type="Pfam" id="PF00668">
    <property type="entry name" value="Condensation"/>
    <property type="match status" value="3"/>
</dbReference>